<dbReference type="STRING" id="1884261.A0A5C3QK56"/>
<reference evidence="8 9" key="1">
    <citation type="journal article" date="2019" name="Nat. Ecol. Evol.">
        <title>Megaphylogeny resolves global patterns of mushroom evolution.</title>
        <authorList>
            <person name="Varga T."/>
            <person name="Krizsan K."/>
            <person name="Foldi C."/>
            <person name="Dima B."/>
            <person name="Sanchez-Garcia M."/>
            <person name="Sanchez-Ramirez S."/>
            <person name="Szollosi G.J."/>
            <person name="Szarkandi J.G."/>
            <person name="Papp V."/>
            <person name="Albert L."/>
            <person name="Andreopoulos W."/>
            <person name="Angelini C."/>
            <person name="Antonin V."/>
            <person name="Barry K.W."/>
            <person name="Bougher N.L."/>
            <person name="Buchanan P."/>
            <person name="Buyck B."/>
            <person name="Bense V."/>
            <person name="Catcheside P."/>
            <person name="Chovatia M."/>
            <person name="Cooper J."/>
            <person name="Damon W."/>
            <person name="Desjardin D."/>
            <person name="Finy P."/>
            <person name="Geml J."/>
            <person name="Haridas S."/>
            <person name="Hughes K."/>
            <person name="Justo A."/>
            <person name="Karasinski D."/>
            <person name="Kautmanova I."/>
            <person name="Kiss B."/>
            <person name="Kocsube S."/>
            <person name="Kotiranta H."/>
            <person name="LaButti K.M."/>
            <person name="Lechner B.E."/>
            <person name="Liimatainen K."/>
            <person name="Lipzen A."/>
            <person name="Lukacs Z."/>
            <person name="Mihaltcheva S."/>
            <person name="Morgado L.N."/>
            <person name="Niskanen T."/>
            <person name="Noordeloos M.E."/>
            <person name="Ohm R.A."/>
            <person name="Ortiz-Santana B."/>
            <person name="Ovrebo C."/>
            <person name="Racz N."/>
            <person name="Riley R."/>
            <person name="Savchenko A."/>
            <person name="Shiryaev A."/>
            <person name="Soop K."/>
            <person name="Spirin V."/>
            <person name="Szebenyi C."/>
            <person name="Tomsovsky M."/>
            <person name="Tulloss R.E."/>
            <person name="Uehling J."/>
            <person name="Grigoriev I.V."/>
            <person name="Vagvolgyi C."/>
            <person name="Papp T."/>
            <person name="Martin F.M."/>
            <person name="Miettinen O."/>
            <person name="Hibbett D.S."/>
            <person name="Nagy L.G."/>
        </authorList>
    </citation>
    <scope>NUCLEOTIDE SEQUENCE [LARGE SCALE GENOMIC DNA]</scope>
    <source>
        <strain evidence="8 9">CBS 309.79</strain>
    </source>
</reference>
<keyword evidence="5" id="KW-0539">Nucleus</keyword>
<sequence length="345" mass="37561">MSLSDSSTNPNPVQITEDEAALYDRQIRLWGLDAQQKMRNATILIIRLNGTATETVKNIVLAGVGRILILDEKNVSQEDLGAGFFFRDEDVGKHRAEAAKPRIQSLNPLVQVDAITSSSPADLEGLKGILSSESVDLVCATDFPRDYLIQVNDICRQSGKSFYAGGTYGLLGYIFCDLLIHHYISPDRNSGSKEGPPKNIKVSAAYPPLSEALHYKWAELSKRQTKELNPAAIFTILAVWEFESRKGILPTNPEDLTELEALTQALIATTGVNPQVLSKPPSDLLRTVPTSVSHEFSPICAIIGGILAQDILKALAAREPPIANMFAFDGNTGRGTVCRMNMGPV</sequence>
<feature type="domain" description="THIF-type NAD/FAD binding fold" evidence="7">
    <location>
        <begin position="23"/>
        <end position="340"/>
    </location>
</feature>
<dbReference type="PANTHER" id="PTHR10953">
    <property type="entry name" value="UBIQUITIN-ACTIVATING ENZYME E1"/>
    <property type="match status" value="1"/>
</dbReference>
<evidence type="ECO:0000256" key="6">
    <source>
        <dbReference type="ARBA" id="ARBA00044354"/>
    </source>
</evidence>
<dbReference type="GO" id="GO:0016925">
    <property type="term" value="P:protein sumoylation"/>
    <property type="evidence" value="ECO:0007669"/>
    <property type="project" value="TreeGrafter"/>
</dbReference>
<dbReference type="SUPFAM" id="SSF69572">
    <property type="entry name" value="Activating enzymes of the ubiquitin-like proteins"/>
    <property type="match status" value="1"/>
</dbReference>
<dbReference type="AlphaFoldDB" id="A0A5C3QK56"/>
<dbReference type="GO" id="GO:0019948">
    <property type="term" value="F:SUMO activating enzyme activity"/>
    <property type="evidence" value="ECO:0007669"/>
    <property type="project" value="TreeGrafter"/>
</dbReference>
<evidence type="ECO:0000256" key="1">
    <source>
        <dbReference type="ARBA" id="ARBA00004123"/>
    </source>
</evidence>
<evidence type="ECO:0000256" key="4">
    <source>
        <dbReference type="ARBA" id="ARBA00022786"/>
    </source>
</evidence>
<dbReference type="PANTHER" id="PTHR10953:SF162">
    <property type="entry name" value="SUMO-ACTIVATING ENZYME SUBUNIT 1"/>
    <property type="match status" value="1"/>
</dbReference>
<dbReference type="Gene3D" id="3.40.50.720">
    <property type="entry name" value="NAD(P)-binding Rossmann-like Domain"/>
    <property type="match status" value="1"/>
</dbReference>
<proteinExistence type="inferred from homology"/>
<dbReference type="Pfam" id="PF00899">
    <property type="entry name" value="ThiF"/>
    <property type="match status" value="1"/>
</dbReference>
<comment type="subcellular location">
    <subcellularLocation>
        <location evidence="1">Nucleus</location>
    </subcellularLocation>
</comment>
<keyword evidence="9" id="KW-1185">Reference proteome</keyword>
<dbReference type="OrthoDB" id="1708823at2759"/>
<evidence type="ECO:0000256" key="3">
    <source>
        <dbReference type="ARBA" id="ARBA00005673"/>
    </source>
</evidence>
<name>A0A5C3QK56_9AGAR</name>
<evidence type="ECO:0000256" key="2">
    <source>
        <dbReference type="ARBA" id="ARBA00004718"/>
    </source>
</evidence>
<dbReference type="InterPro" id="IPR000594">
    <property type="entry name" value="ThiF_NAD_FAD-bd"/>
</dbReference>
<protein>
    <recommendedName>
        <fullName evidence="6">Ubiquitin-like 1-activating enzyme E1A</fullName>
    </recommendedName>
</protein>
<evidence type="ECO:0000313" key="9">
    <source>
        <dbReference type="Proteomes" id="UP000305067"/>
    </source>
</evidence>
<accession>A0A5C3QK56</accession>
<dbReference type="PRINTS" id="PR01849">
    <property type="entry name" value="UBIQUITINACT"/>
</dbReference>
<dbReference type="GO" id="GO:0005737">
    <property type="term" value="C:cytoplasm"/>
    <property type="evidence" value="ECO:0007669"/>
    <property type="project" value="TreeGrafter"/>
</dbReference>
<dbReference type="InterPro" id="IPR000011">
    <property type="entry name" value="UBQ/SUMO-activ_enz_E1-like"/>
</dbReference>
<evidence type="ECO:0000256" key="5">
    <source>
        <dbReference type="ARBA" id="ARBA00023242"/>
    </source>
</evidence>
<evidence type="ECO:0000313" key="8">
    <source>
        <dbReference type="EMBL" id="TFL02326.1"/>
    </source>
</evidence>
<keyword evidence="4" id="KW-0833">Ubl conjugation pathway</keyword>
<organism evidence="8 9">
    <name type="scientific">Pterulicium gracile</name>
    <dbReference type="NCBI Taxonomy" id="1884261"/>
    <lineage>
        <taxon>Eukaryota</taxon>
        <taxon>Fungi</taxon>
        <taxon>Dikarya</taxon>
        <taxon>Basidiomycota</taxon>
        <taxon>Agaricomycotina</taxon>
        <taxon>Agaricomycetes</taxon>
        <taxon>Agaricomycetidae</taxon>
        <taxon>Agaricales</taxon>
        <taxon>Pleurotineae</taxon>
        <taxon>Pterulaceae</taxon>
        <taxon>Pterulicium</taxon>
    </lineage>
</organism>
<gene>
    <name evidence="8" type="ORF">BDV98DRAFT_565635</name>
</gene>
<comment type="pathway">
    <text evidence="2">Protein modification; protein sumoylation.</text>
</comment>
<evidence type="ECO:0000259" key="7">
    <source>
        <dbReference type="Pfam" id="PF00899"/>
    </source>
</evidence>
<dbReference type="EMBL" id="ML178822">
    <property type="protein sequence ID" value="TFL02326.1"/>
    <property type="molecule type" value="Genomic_DNA"/>
</dbReference>
<dbReference type="GO" id="GO:0031510">
    <property type="term" value="C:SUMO activating enzyme complex"/>
    <property type="evidence" value="ECO:0007669"/>
    <property type="project" value="TreeGrafter"/>
</dbReference>
<comment type="similarity">
    <text evidence="3">Belongs to the ubiquitin-activating E1 family.</text>
</comment>
<dbReference type="InterPro" id="IPR035985">
    <property type="entry name" value="Ubiquitin-activating_enz"/>
</dbReference>
<dbReference type="InterPro" id="IPR045886">
    <property type="entry name" value="ThiF/MoeB/HesA"/>
</dbReference>
<dbReference type="Proteomes" id="UP000305067">
    <property type="component" value="Unassembled WGS sequence"/>
</dbReference>